<gene>
    <name evidence="2" type="ORF">Pmar_PMAR002067</name>
</gene>
<accession>C5LYL0</accession>
<keyword evidence="3" id="KW-1185">Reference proteome</keyword>
<dbReference type="Proteomes" id="UP000007800">
    <property type="component" value="Unassembled WGS sequence"/>
</dbReference>
<dbReference type="InParanoid" id="C5LYL0"/>
<feature type="signal peptide" evidence="1">
    <location>
        <begin position="1"/>
        <end position="19"/>
    </location>
</feature>
<evidence type="ECO:0000256" key="1">
    <source>
        <dbReference type="SAM" id="SignalP"/>
    </source>
</evidence>
<sequence length="139" mass="15548">MSVIFTIVILLGVLSIARTFPPEPVYCTESGGNFAAIFIFDPSAPEKVSILYFLLVDLDLIVNGTGVIPWTVDGEHRNLYLDIKDKNFTNFAEELHFKPAEWRVIPYDRTRDSFTLTVNGTHVNASPSGCNRTLRGLLD</sequence>
<dbReference type="RefSeq" id="XP_002765531.1">
    <property type="nucleotide sequence ID" value="XM_002765485.1"/>
</dbReference>
<evidence type="ECO:0000313" key="2">
    <source>
        <dbReference type="EMBL" id="EEQ98248.1"/>
    </source>
</evidence>
<feature type="chain" id="PRO_5002955328" evidence="1">
    <location>
        <begin position="20"/>
        <end position="139"/>
    </location>
</feature>
<proteinExistence type="predicted"/>
<organism evidence="3">
    <name type="scientific">Perkinsus marinus (strain ATCC 50983 / TXsc)</name>
    <dbReference type="NCBI Taxonomy" id="423536"/>
    <lineage>
        <taxon>Eukaryota</taxon>
        <taxon>Sar</taxon>
        <taxon>Alveolata</taxon>
        <taxon>Perkinsozoa</taxon>
        <taxon>Perkinsea</taxon>
        <taxon>Perkinsida</taxon>
        <taxon>Perkinsidae</taxon>
        <taxon>Perkinsus</taxon>
    </lineage>
</organism>
<dbReference type="EMBL" id="GG686808">
    <property type="protein sequence ID" value="EEQ98248.1"/>
    <property type="molecule type" value="Genomic_DNA"/>
</dbReference>
<evidence type="ECO:0000313" key="3">
    <source>
        <dbReference type="Proteomes" id="UP000007800"/>
    </source>
</evidence>
<dbReference type="AlphaFoldDB" id="C5LYL0"/>
<protein>
    <submittedName>
        <fullName evidence="2">Uncharacterized protein</fullName>
    </submittedName>
</protein>
<name>C5LYL0_PERM5</name>
<reference evidence="2 3" key="1">
    <citation type="submission" date="2008-07" db="EMBL/GenBank/DDBJ databases">
        <authorList>
            <person name="El-Sayed N."/>
            <person name="Caler E."/>
            <person name="Inman J."/>
            <person name="Amedeo P."/>
            <person name="Hass B."/>
            <person name="Wortman J."/>
        </authorList>
    </citation>
    <scope>NUCLEOTIDE SEQUENCE [LARGE SCALE GENOMIC DNA]</scope>
    <source>
        <strain evidence="3">ATCC 50983 / TXsc</strain>
    </source>
</reference>
<keyword evidence="1" id="KW-0732">Signal</keyword>
<dbReference type="GeneID" id="9040690"/>